<evidence type="ECO:0000313" key="2">
    <source>
        <dbReference type="EMBL" id="EPZ32626.1"/>
    </source>
</evidence>
<dbReference type="HOGENOM" id="CLU_1846243_0_0_1"/>
<evidence type="ECO:0000256" key="1">
    <source>
        <dbReference type="ARBA" id="ARBA00034127"/>
    </source>
</evidence>
<keyword evidence="4" id="KW-1185">Reference proteome</keyword>
<dbReference type="Gene3D" id="1.20.1440.170">
    <property type="entry name" value="Translation machinery-associated protein 16-like"/>
    <property type="match status" value="1"/>
</dbReference>
<proteinExistence type="inferred from homology"/>
<dbReference type="InterPro" id="IPR038356">
    <property type="entry name" value="Tma16_sf"/>
</dbReference>
<dbReference type="STRING" id="988480.A0A075AQU0"/>
<comment type="similarity">
    <text evidence="1">Belongs to the TMA16 family.</text>
</comment>
<evidence type="ECO:0000313" key="4">
    <source>
        <dbReference type="Proteomes" id="UP000030755"/>
    </source>
</evidence>
<evidence type="ECO:0000313" key="5">
    <source>
        <dbReference type="Proteomes" id="UP000281549"/>
    </source>
</evidence>
<accession>A0A075AQU0</accession>
<dbReference type="EMBL" id="KE561130">
    <property type="protein sequence ID" value="EPZ32626.1"/>
    <property type="molecule type" value="Genomic_DNA"/>
</dbReference>
<dbReference type="InterPro" id="IPR021346">
    <property type="entry name" value="Tma16"/>
</dbReference>
<reference evidence="3" key="3">
    <citation type="submission" date="2018-08" db="EMBL/GenBank/DDBJ databases">
        <title>Leveraging single-cell genomics to expand the Fungal Tree of Life.</title>
        <authorList>
            <consortium name="DOE Joint Genome Institute"/>
            <person name="Ahrendt S.R."/>
            <person name="Quandt C.A."/>
            <person name="Ciobanu D."/>
            <person name="Clum A."/>
            <person name="Salamov A."/>
            <person name="Andreopoulos B."/>
            <person name="Cheng J.-F."/>
            <person name="Woyke T."/>
            <person name="Pelin A."/>
            <person name="Henrissat B."/>
            <person name="Reynolds N."/>
            <person name="Benny G.L."/>
            <person name="Smith M.E."/>
            <person name="James T.Y."/>
            <person name="Grigoriev I.V."/>
        </authorList>
    </citation>
    <scope>NUCLEOTIDE SEQUENCE</scope>
    <source>
        <strain evidence="3">CSF55</strain>
    </source>
</reference>
<gene>
    <name evidence="2" type="ORF">O9G_002712</name>
    <name evidence="3" type="ORF">ROZALSC1DRAFT_29769</name>
</gene>
<dbReference type="Pfam" id="PF11176">
    <property type="entry name" value="Tma16"/>
    <property type="match status" value="1"/>
</dbReference>
<reference evidence="2 4" key="1">
    <citation type="journal article" date="2013" name="Curr. Biol.">
        <title>Shared signatures of parasitism and phylogenomics unite Cryptomycota and microsporidia.</title>
        <authorList>
            <person name="James T.Y."/>
            <person name="Pelin A."/>
            <person name="Bonen L."/>
            <person name="Ahrendt S."/>
            <person name="Sain D."/>
            <person name="Corradi N."/>
            <person name="Stajich J.E."/>
        </authorList>
    </citation>
    <scope>NUCLEOTIDE SEQUENCE [LARGE SCALE GENOMIC DNA]</scope>
    <source>
        <strain evidence="2 4">CSF55</strain>
        <strain evidence="2 4">CSF55</strain>
    </source>
</reference>
<protein>
    <submittedName>
        <fullName evidence="2">Uncharacterized protein</fullName>
    </submittedName>
</protein>
<dbReference type="Proteomes" id="UP000281549">
    <property type="component" value="Unassembled WGS sequence"/>
</dbReference>
<dbReference type="AlphaFoldDB" id="A0A075AQU0"/>
<dbReference type="OrthoDB" id="270284at2759"/>
<dbReference type="Proteomes" id="UP000030755">
    <property type="component" value="Unassembled WGS sequence"/>
</dbReference>
<dbReference type="OMA" id="KVERFLW"/>
<name>A0A075AQU0_ROZAC</name>
<dbReference type="PANTHER" id="PTHR13349">
    <property type="entry name" value="TRANSLATION MACHINERY-ASSOCIATED PROTEIN 16"/>
    <property type="match status" value="1"/>
</dbReference>
<organism evidence="2 4">
    <name type="scientific">Rozella allomycis (strain CSF55)</name>
    <dbReference type="NCBI Taxonomy" id="988480"/>
    <lineage>
        <taxon>Eukaryota</taxon>
        <taxon>Fungi</taxon>
        <taxon>Fungi incertae sedis</taxon>
        <taxon>Cryptomycota</taxon>
        <taxon>Cryptomycota incertae sedis</taxon>
        <taxon>Rozella</taxon>
    </lineage>
</organism>
<dbReference type="PANTHER" id="PTHR13349:SF2">
    <property type="entry name" value="TRANSLATION MACHINERY-ASSOCIATED PROTEIN 16"/>
    <property type="match status" value="1"/>
</dbReference>
<sequence length="139" mass="16121">MARSILRTEKVQEQKKKTMLYKVAPKVERFLWFQKVISGIPEKKNFHVDEIKGFAKEHDTEMKEIRDLKSSASNSQITKLKVLENLKSEEMSEYTGGLEVPNLQSSEIVRFLREWTGDYNSINLIKTIRVSICLLTDVA</sequence>
<dbReference type="GO" id="GO:0005634">
    <property type="term" value="C:nucleus"/>
    <property type="evidence" value="ECO:0007669"/>
    <property type="project" value="TreeGrafter"/>
</dbReference>
<reference evidence="5" key="2">
    <citation type="journal article" date="2018" name="Nat. Microbiol.">
        <title>Leveraging single-cell genomics to expand the fungal tree of life.</title>
        <authorList>
            <person name="Ahrendt S.R."/>
            <person name="Quandt C.A."/>
            <person name="Ciobanu D."/>
            <person name="Clum A."/>
            <person name="Salamov A."/>
            <person name="Andreopoulos B."/>
            <person name="Cheng J.F."/>
            <person name="Woyke T."/>
            <person name="Pelin A."/>
            <person name="Henrissat B."/>
            <person name="Reynolds N.K."/>
            <person name="Benny G.L."/>
            <person name="Smith M.E."/>
            <person name="James T.Y."/>
            <person name="Grigoriev I.V."/>
        </authorList>
    </citation>
    <scope>NUCLEOTIDE SEQUENCE [LARGE SCALE GENOMIC DNA]</scope>
    <source>
        <strain evidence="5">CSF55</strain>
    </source>
</reference>
<evidence type="ECO:0000313" key="3">
    <source>
        <dbReference type="EMBL" id="RKP18556.1"/>
    </source>
</evidence>
<dbReference type="EMBL" id="ML005425">
    <property type="protein sequence ID" value="RKP18556.1"/>
    <property type="molecule type" value="Genomic_DNA"/>
</dbReference>